<keyword evidence="4" id="KW-0479">Metal-binding</keyword>
<sequence length="324" mass="35099">MNGDNVICPLRVDRVVPESDGVVSLRLVHPDGQRLPDWTPGAHLDVLLPSGLLRQYSLCGDPQDDTGYRIAVLREARGRGGSREIHDSALLGCTLGIRGPRNHFALSTAPRYLFLAGGIGITPILAMAREVSRRGVPWRLVYGGRTRSTMAFVDELQNLPSGQVELVPQDERGHIPLDDILAATPPDTHIYCCGPEPMIRAVEAACARCSALDRLHVERFTAPSLAEQPPVEPVGDGTFEVELHRSGVVLRVPANRTLLEVVRDVVPGVMSSCEEGFCGACETKVLEGVPEHHDSILSDAERASCNTMMICVGRARSGLLVLDL</sequence>
<dbReference type="PROSITE" id="PS00197">
    <property type="entry name" value="2FE2S_FER_1"/>
    <property type="match status" value="1"/>
</dbReference>
<evidence type="ECO:0000256" key="6">
    <source>
        <dbReference type="ARBA" id="ARBA00023004"/>
    </source>
</evidence>
<evidence type="ECO:0000256" key="2">
    <source>
        <dbReference type="ARBA" id="ARBA00022630"/>
    </source>
</evidence>
<evidence type="ECO:0000256" key="1">
    <source>
        <dbReference type="ARBA" id="ARBA00001974"/>
    </source>
</evidence>
<evidence type="ECO:0000313" key="10">
    <source>
        <dbReference type="EMBL" id="ABG99085.1"/>
    </source>
</evidence>
<geneLocation type="plasmid" evidence="10 11">
    <name>pRHL1</name>
</geneLocation>
<dbReference type="PATRIC" id="fig|101510.16.peg.7383"/>
<dbReference type="PROSITE" id="PS51384">
    <property type="entry name" value="FAD_FR"/>
    <property type="match status" value="1"/>
</dbReference>
<dbReference type="PROSITE" id="PS51085">
    <property type="entry name" value="2FE2S_FER_2"/>
    <property type="match status" value="1"/>
</dbReference>
<dbReference type="InterPro" id="IPR012675">
    <property type="entry name" value="Beta-grasp_dom_sf"/>
</dbReference>
<feature type="domain" description="FAD-binding FR-type" evidence="9">
    <location>
        <begin position="5"/>
        <end position="107"/>
    </location>
</feature>
<evidence type="ECO:0000259" key="9">
    <source>
        <dbReference type="PROSITE" id="PS51384"/>
    </source>
</evidence>
<dbReference type="SUPFAM" id="SSF54292">
    <property type="entry name" value="2Fe-2S ferredoxin-like"/>
    <property type="match status" value="1"/>
</dbReference>
<evidence type="ECO:0000259" key="8">
    <source>
        <dbReference type="PROSITE" id="PS51085"/>
    </source>
</evidence>
<dbReference type="CDD" id="cd00207">
    <property type="entry name" value="fer2"/>
    <property type="match status" value="1"/>
</dbReference>
<gene>
    <name evidence="10" type="ordered locus">RHA1_ro08038</name>
</gene>
<dbReference type="Gene3D" id="2.40.30.10">
    <property type="entry name" value="Translation factors"/>
    <property type="match status" value="1"/>
</dbReference>
<dbReference type="Pfam" id="PF00175">
    <property type="entry name" value="NAD_binding_1"/>
    <property type="match status" value="1"/>
</dbReference>
<dbReference type="GO" id="GO:0046872">
    <property type="term" value="F:metal ion binding"/>
    <property type="evidence" value="ECO:0007669"/>
    <property type="project" value="UniProtKB-KW"/>
</dbReference>
<dbReference type="SUPFAM" id="SSF52343">
    <property type="entry name" value="Ferredoxin reductase-like, C-terminal NADP-linked domain"/>
    <property type="match status" value="1"/>
</dbReference>
<dbReference type="PANTHER" id="PTHR47354">
    <property type="entry name" value="NADH OXIDOREDUCTASE HCR"/>
    <property type="match status" value="1"/>
</dbReference>
<dbReference type="OrthoDB" id="502624at2"/>
<protein>
    <submittedName>
        <fullName evidence="10">Probable oxidoreductase</fullName>
    </submittedName>
</protein>
<keyword evidence="3" id="KW-0001">2Fe-2S</keyword>
<keyword evidence="5" id="KW-0560">Oxidoreductase</keyword>
<dbReference type="Pfam" id="PF00111">
    <property type="entry name" value="Fer2"/>
    <property type="match status" value="1"/>
</dbReference>
<dbReference type="InterPro" id="IPR001433">
    <property type="entry name" value="OxRdtase_FAD/NAD-bd"/>
</dbReference>
<dbReference type="InterPro" id="IPR050415">
    <property type="entry name" value="MRET"/>
</dbReference>
<evidence type="ECO:0000256" key="7">
    <source>
        <dbReference type="ARBA" id="ARBA00023014"/>
    </source>
</evidence>
<dbReference type="Gene3D" id="3.40.50.80">
    <property type="entry name" value="Nucleotide-binding domain of ferredoxin-NADP reductase (FNR) module"/>
    <property type="match status" value="1"/>
</dbReference>
<keyword evidence="6" id="KW-0408">Iron</keyword>
<keyword evidence="2" id="KW-0285">Flavoprotein</keyword>
<dbReference type="InterPro" id="IPR039261">
    <property type="entry name" value="FNR_nucleotide-bd"/>
</dbReference>
<dbReference type="GO" id="GO:0016491">
    <property type="term" value="F:oxidoreductase activity"/>
    <property type="evidence" value="ECO:0007669"/>
    <property type="project" value="UniProtKB-KW"/>
</dbReference>
<keyword evidence="7" id="KW-0411">Iron-sulfur</keyword>
<dbReference type="GO" id="GO:0051537">
    <property type="term" value="F:2 iron, 2 sulfur cluster binding"/>
    <property type="evidence" value="ECO:0007669"/>
    <property type="project" value="UniProtKB-KW"/>
</dbReference>
<dbReference type="InterPro" id="IPR006058">
    <property type="entry name" value="2Fe2S_fd_BS"/>
</dbReference>
<dbReference type="PANTHER" id="PTHR47354:SF1">
    <property type="entry name" value="CARNITINE MONOOXYGENASE REDUCTASE SUBUNIT"/>
    <property type="match status" value="1"/>
</dbReference>
<keyword evidence="10" id="KW-0614">Plasmid</keyword>
<reference evidence="11" key="1">
    <citation type="journal article" date="2006" name="Proc. Natl. Acad. Sci. U.S.A.">
        <title>The complete genome of Rhodococcus sp. RHA1 provides insights into a catabolic powerhouse.</title>
        <authorList>
            <person name="McLeod M.P."/>
            <person name="Warren R.L."/>
            <person name="Hsiao W.W.L."/>
            <person name="Araki N."/>
            <person name="Myhre M."/>
            <person name="Fernandes C."/>
            <person name="Miyazawa D."/>
            <person name="Wong W."/>
            <person name="Lillquist A.L."/>
            <person name="Wang D."/>
            <person name="Dosanjh M."/>
            <person name="Hara H."/>
            <person name="Petrescu A."/>
            <person name="Morin R.D."/>
            <person name="Yang G."/>
            <person name="Stott J.M."/>
            <person name="Schein J.E."/>
            <person name="Shin H."/>
            <person name="Smailus D."/>
            <person name="Siddiqui A.S."/>
            <person name="Marra M.A."/>
            <person name="Jones S.J.M."/>
            <person name="Holt R."/>
            <person name="Brinkman F.S.L."/>
            <person name="Miyauchi K."/>
            <person name="Fukuda M."/>
            <person name="Davies J.E."/>
            <person name="Mohn W.W."/>
            <person name="Eltis L.D."/>
        </authorList>
    </citation>
    <scope>NUCLEOTIDE SEQUENCE [LARGE SCALE GENOMIC DNA]</scope>
    <source>
        <strain evidence="11">RHA1</strain>
    </source>
</reference>
<dbReference type="InterPro" id="IPR017938">
    <property type="entry name" value="Riboflavin_synthase-like_b-brl"/>
</dbReference>
<evidence type="ECO:0000256" key="4">
    <source>
        <dbReference type="ARBA" id="ARBA00022723"/>
    </source>
</evidence>
<dbReference type="KEGG" id="rha:RHA1_ro08038"/>
<dbReference type="CDD" id="cd06185">
    <property type="entry name" value="PDR_like"/>
    <property type="match status" value="1"/>
</dbReference>
<dbReference type="InterPro" id="IPR001041">
    <property type="entry name" value="2Fe-2S_ferredoxin-type"/>
</dbReference>
<dbReference type="Proteomes" id="UP000008710">
    <property type="component" value="Plasmid pRHL1"/>
</dbReference>
<accession>Q0S051</accession>
<proteinExistence type="predicted"/>
<dbReference type="InterPro" id="IPR017927">
    <property type="entry name" value="FAD-bd_FR_type"/>
</dbReference>
<dbReference type="InterPro" id="IPR036010">
    <property type="entry name" value="2Fe-2S_ferredoxin-like_sf"/>
</dbReference>
<feature type="domain" description="2Fe-2S ferredoxin-type" evidence="8">
    <location>
        <begin position="239"/>
        <end position="324"/>
    </location>
</feature>
<dbReference type="SUPFAM" id="SSF63380">
    <property type="entry name" value="Riboflavin synthase domain-like"/>
    <property type="match status" value="1"/>
</dbReference>
<dbReference type="PRINTS" id="PR00409">
    <property type="entry name" value="PHDIOXRDTASE"/>
</dbReference>
<dbReference type="Gene3D" id="3.10.20.30">
    <property type="match status" value="1"/>
</dbReference>
<evidence type="ECO:0000256" key="3">
    <source>
        <dbReference type="ARBA" id="ARBA00022714"/>
    </source>
</evidence>
<dbReference type="EMBL" id="CP000432">
    <property type="protein sequence ID" value="ABG99085.1"/>
    <property type="molecule type" value="Genomic_DNA"/>
</dbReference>
<dbReference type="HOGENOM" id="CLU_003827_17_0_11"/>
<name>Q0S051_RHOJR</name>
<evidence type="ECO:0000256" key="5">
    <source>
        <dbReference type="ARBA" id="ARBA00023002"/>
    </source>
</evidence>
<evidence type="ECO:0000313" key="11">
    <source>
        <dbReference type="Proteomes" id="UP000008710"/>
    </source>
</evidence>
<organism evidence="10 11">
    <name type="scientific">Rhodococcus jostii (strain RHA1)</name>
    <dbReference type="NCBI Taxonomy" id="101510"/>
    <lineage>
        <taxon>Bacteria</taxon>
        <taxon>Bacillati</taxon>
        <taxon>Actinomycetota</taxon>
        <taxon>Actinomycetes</taxon>
        <taxon>Mycobacteriales</taxon>
        <taxon>Nocardiaceae</taxon>
        <taxon>Rhodococcus</taxon>
    </lineage>
</organism>
<dbReference type="RefSeq" id="WP_011598981.1">
    <property type="nucleotide sequence ID" value="NC_008269.1"/>
</dbReference>
<dbReference type="AlphaFoldDB" id="Q0S051"/>
<comment type="cofactor">
    <cofactor evidence="1">
        <name>FAD</name>
        <dbReference type="ChEBI" id="CHEBI:57692"/>
    </cofactor>
</comment>